<feature type="non-terminal residue" evidence="1">
    <location>
        <position position="1"/>
    </location>
</feature>
<comment type="caution">
    <text evidence="1">The sequence shown here is derived from an EMBL/GenBank/DDBJ whole genome shotgun (WGS) entry which is preliminary data.</text>
</comment>
<sequence>RAGTTARFKNSWTLAATAGSRAGSWTATTRRARATPRPSRVNPWARLRVKGGVEMDVTYCVNPPAIPIDSMVYETVLGRFSGRQPKGTIDAERATRYKRSDYTVKTAESYALQRWGMGYTERWTKMINQKKEKGTDKPIKLPKKNAVLIWIEPKPKKK</sequence>
<organism evidence="1 2">
    <name type="scientific">Thalassiosira oceanica</name>
    <name type="common">Marine diatom</name>
    <dbReference type="NCBI Taxonomy" id="159749"/>
    <lineage>
        <taxon>Eukaryota</taxon>
        <taxon>Sar</taxon>
        <taxon>Stramenopiles</taxon>
        <taxon>Ochrophyta</taxon>
        <taxon>Bacillariophyta</taxon>
        <taxon>Coscinodiscophyceae</taxon>
        <taxon>Thalassiosirophycidae</taxon>
        <taxon>Thalassiosirales</taxon>
        <taxon>Thalassiosiraceae</taxon>
        <taxon>Thalassiosira</taxon>
    </lineage>
</organism>
<dbReference type="AlphaFoldDB" id="K0SVB2"/>
<dbReference type="Proteomes" id="UP000266841">
    <property type="component" value="Unassembled WGS sequence"/>
</dbReference>
<proteinExistence type="predicted"/>
<dbReference type="EMBL" id="AGNL01016641">
    <property type="protein sequence ID" value="EJK64951.1"/>
    <property type="molecule type" value="Genomic_DNA"/>
</dbReference>
<name>K0SVB2_THAOC</name>
<keyword evidence="2" id="KW-1185">Reference proteome</keyword>
<reference evidence="1 2" key="1">
    <citation type="journal article" date="2012" name="Genome Biol.">
        <title>Genome and low-iron response of an oceanic diatom adapted to chronic iron limitation.</title>
        <authorList>
            <person name="Lommer M."/>
            <person name="Specht M."/>
            <person name="Roy A.S."/>
            <person name="Kraemer L."/>
            <person name="Andreson R."/>
            <person name="Gutowska M.A."/>
            <person name="Wolf J."/>
            <person name="Bergner S.V."/>
            <person name="Schilhabel M.B."/>
            <person name="Klostermeier U.C."/>
            <person name="Beiko R.G."/>
            <person name="Rosenstiel P."/>
            <person name="Hippler M."/>
            <person name="Laroche J."/>
        </authorList>
    </citation>
    <scope>NUCLEOTIDE SEQUENCE [LARGE SCALE GENOMIC DNA]</scope>
    <source>
        <strain evidence="1 2">CCMP1005</strain>
    </source>
</reference>
<protein>
    <submittedName>
        <fullName evidence="1">Uncharacterized protein</fullName>
    </submittedName>
</protein>
<accession>K0SVB2</accession>
<evidence type="ECO:0000313" key="1">
    <source>
        <dbReference type="EMBL" id="EJK64951.1"/>
    </source>
</evidence>
<gene>
    <name evidence="1" type="ORF">THAOC_14257</name>
</gene>
<evidence type="ECO:0000313" key="2">
    <source>
        <dbReference type="Proteomes" id="UP000266841"/>
    </source>
</evidence>